<evidence type="ECO:0000256" key="1">
    <source>
        <dbReference type="SAM" id="MobiDB-lite"/>
    </source>
</evidence>
<evidence type="ECO:0000313" key="4">
    <source>
        <dbReference type="Proteomes" id="UP001266305"/>
    </source>
</evidence>
<organism evidence="3 4">
    <name type="scientific">Saguinus oedipus</name>
    <name type="common">Cotton-top tamarin</name>
    <name type="synonym">Oedipomidas oedipus</name>
    <dbReference type="NCBI Taxonomy" id="9490"/>
    <lineage>
        <taxon>Eukaryota</taxon>
        <taxon>Metazoa</taxon>
        <taxon>Chordata</taxon>
        <taxon>Craniata</taxon>
        <taxon>Vertebrata</taxon>
        <taxon>Euteleostomi</taxon>
        <taxon>Mammalia</taxon>
        <taxon>Eutheria</taxon>
        <taxon>Euarchontoglires</taxon>
        <taxon>Primates</taxon>
        <taxon>Haplorrhini</taxon>
        <taxon>Platyrrhini</taxon>
        <taxon>Cebidae</taxon>
        <taxon>Callitrichinae</taxon>
        <taxon>Saguinus</taxon>
    </lineage>
</organism>
<evidence type="ECO:0000313" key="3">
    <source>
        <dbReference type="EMBL" id="KAK2113680.1"/>
    </source>
</evidence>
<keyword evidence="4" id="KW-1185">Reference proteome</keyword>
<accession>A0ABQ9VWX8</accession>
<keyword evidence="2" id="KW-0812">Transmembrane</keyword>
<sequence length="123" mass="13533">RDRFLGIHLCVCRKTLKLLLPHLAWTSCSLAATALWFAGFRPSRKKKNHSGVGGDADTTEAKLKAAPWKEQSQDNGPGMRTPASSQPPPPTSEGAPLILCAQHRDYLRSCKVSFKQLIPLNKL</sequence>
<name>A0ABQ9VWX8_SAGOE</name>
<keyword evidence="2" id="KW-1133">Transmembrane helix</keyword>
<feature type="non-terminal residue" evidence="3">
    <location>
        <position position="1"/>
    </location>
</feature>
<proteinExistence type="predicted"/>
<evidence type="ECO:0000256" key="2">
    <source>
        <dbReference type="SAM" id="Phobius"/>
    </source>
</evidence>
<protein>
    <submittedName>
        <fullName evidence="3">Uncharacterized protein</fullName>
    </submittedName>
</protein>
<dbReference type="Proteomes" id="UP001266305">
    <property type="component" value="Unassembled WGS sequence"/>
</dbReference>
<feature type="transmembrane region" description="Helical" evidence="2">
    <location>
        <begin position="23"/>
        <end position="40"/>
    </location>
</feature>
<comment type="caution">
    <text evidence="3">The sequence shown here is derived from an EMBL/GenBank/DDBJ whole genome shotgun (WGS) entry which is preliminary data.</text>
</comment>
<feature type="region of interest" description="Disordered" evidence="1">
    <location>
        <begin position="43"/>
        <end position="95"/>
    </location>
</feature>
<reference evidence="3 4" key="1">
    <citation type="submission" date="2023-05" db="EMBL/GenBank/DDBJ databases">
        <title>B98-5 Cell Line De Novo Hybrid Assembly: An Optical Mapping Approach.</title>
        <authorList>
            <person name="Kananen K."/>
            <person name="Auerbach J.A."/>
            <person name="Kautto E."/>
            <person name="Blachly J.S."/>
        </authorList>
    </citation>
    <scope>NUCLEOTIDE SEQUENCE [LARGE SCALE GENOMIC DNA]</scope>
    <source>
        <strain evidence="3">B95-8</strain>
        <tissue evidence="3">Cell line</tissue>
    </source>
</reference>
<gene>
    <name evidence="3" type="ORF">P7K49_007946</name>
</gene>
<dbReference type="EMBL" id="JASSZA010000004">
    <property type="protein sequence ID" value="KAK2113680.1"/>
    <property type="molecule type" value="Genomic_DNA"/>
</dbReference>
<keyword evidence="2" id="KW-0472">Membrane</keyword>